<accession>A0ABD3N1R7</accession>
<evidence type="ECO:0000256" key="5">
    <source>
        <dbReference type="ARBA" id="ARBA00022723"/>
    </source>
</evidence>
<keyword evidence="7" id="KW-1133">Transmembrane helix</keyword>
<evidence type="ECO:0000256" key="9">
    <source>
        <dbReference type="ARBA" id="ARBA00023004"/>
    </source>
</evidence>
<evidence type="ECO:0000256" key="7">
    <source>
        <dbReference type="ARBA" id="ARBA00022989"/>
    </source>
</evidence>
<dbReference type="InterPro" id="IPR006620">
    <property type="entry name" value="Pro_4_hyd_alph"/>
</dbReference>
<evidence type="ECO:0000313" key="14">
    <source>
        <dbReference type="Proteomes" id="UP001530293"/>
    </source>
</evidence>
<evidence type="ECO:0008006" key="15">
    <source>
        <dbReference type="Google" id="ProtNLM"/>
    </source>
</evidence>
<comment type="subcellular location">
    <subcellularLocation>
        <location evidence="3">Endomembrane system</location>
    </subcellularLocation>
    <subcellularLocation>
        <location evidence="2">Membrane</location>
        <topology evidence="2">Single-pass membrane protein</topology>
    </subcellularLocation>
</comment>
<name>A0ABD3N1R7_9STRA</name>
<keyword evidence="14" id="KW-1185">Reference proteome</keyword>
<feature type="domain" description="Fe2OG dioxygenase" evidence="11">
    <location>
        <begin position="1113"/>
        <end position="1217"/>
    </location>
</feature>
<evidence type="ECO:0000256" key="8">
    <source>
        <dbReference type="ARBA" id="ARBA00023002"/>
    </source>
</evidence>
<dbReference type="GO" id="GO:0046872">
    <property type="term" value="F:metal ion binding"/>
    <property type="evidence" value="ECO:0007669"/>
    <property type="project" value="UniProtKB-KW"/>
</dbReference>
<dbReference type="Pfam" id="PF13640">
    <property type="entry name" value="2OG-FeII_Oxy_3"/>
    <property type="match status" value="1"/>
</dbReference>
<evidence type="ECO:0000256" key="6">
    <source>
        <dbReference type="ARBA" id="ARBA00022964"/>
    </source>
</evidence>
<dbReference type="Gene3D" id="2.60.120.620">
    <property type="entry name" value="q2cbj1_9rhob like domain"/>
    <property type="match status" value="1"/>
</dbReference>
<keyword evidence="10" id="KW-0472">Membrane</keyword>
<keyword evidence="6" id="KW-0223">Dioxygenase</keyword>
<gene>
    <name evidence="13" type="ORF">ACHAWU_005876</name>
</gene>
<dbReference type="SMART" id="SM00702">
    <property type="entry name" value="P4Hc"/>
    <property type="match status" value="1"/>
</dbReference>
<comment type="caution">
    <text evidence="13">The sequence shown here is derived from an EMBL/GenBank/DDBJ whole genome shotgun (WGS) entry which is preliminary data.</text>
</comment>
<proteinExistence type="predicted"/>
<evidence type="ECO:0000259" key="11">
    <source>
        <dbReference type="PROSITE" id="PS51471"/>
    </source>
</evidence>
<evidence type="ECO:0000256" key="4">
    <source>
        <dbReference type="ARBA" id="ARBA00022692"/>
    </source>
</evidence>
<dbReference type="InterPro" id="IPR045054">
    <property type="entry name" value="P4HA-like"/>
</dbReference>
<evidence type="ECO:0000256" key="10">
    <source>
        <dbReference type="ARBA" id="ARBA00023136"/>
    </source>
</evidence>
<evidence type="ECO:0000313" key="13">
    <source>
        <dbReference type="EMBL" id="KAL3770049.1"/>
    </source>
</evidence>
<dbReference type="InterPro" id="IPR003582">
    <property type="entry name" value="ShKT_dom"/>
</dbReference>
<comment type="cofactor">
    <cofactor evidence="1">
        <name>L-ascorbate</name>
        <dbReference type="ChEBI" id="CHEBI:38290"/>
    </cofactor>
</comment>
<evidence type="ECO:0000256" key="3">
    <source>
        <dbReference type="ARBA" id="ARBA00004308"/>
    </source>
</evidence>
<dbReference type="GO" id="GO:0016020">
    <property type="term" value="C:membrane"/>
    <property type="evidence" value="ECO:0007669"/>
    <property type="project" value="UniProtKB-SubCell"/>
</dbReference>
<reference evidence="13 14" key="1">
    <citation type="submission" date="2024-10" db="EMBL/GenBank/DDBJ databases">
        <title>Updated reference genomes for cyclostephanoid diatoms.</title>
        <authorList>
            <person name="Roberts W.R."/>
            <person name="Alverson A.J."/>
        </authorList>
    </citation>
    <scope>NUCLEOTIDE SEQUENCE [LARGE SCALE GENOMIC DNA]</scope>
    <source>
        <strain evidence="13 14">AJA232-27</strain>
    </source>
</reference>
<feature type="domain" description="ShKT" evidence="12">
    <location>
        <begin position="911"/>
        <end position="945"/>
    </location>
</feature>
<dbReference type="PANTHER" id="PTHR10869:SF235">
    <property type="entry name" value="PROCOLLAGEN-PROLINE 4-DIOXYGENASE"/>
    <property type="match status" value="1"/>
</dbReference>
<dbReference type="Pfam" id="PF01549">
    <property type="entry name" value="ShK"/>
    <property type="match status" value="2"/>
</dbReference>
<dbReference type="EMBL" id="JALLBG020000046">
    <property type="protein sequence ID" value="KAL3770049.1"/>
    <property type="molecule type" value="Genomic_DNA"/>
</dbReference>
<dbReference type="PROSITE" id="PS51471">
    <property type="entry name" value="FE2OG_OXY"/>
    <property type="match status" value="1"/>
</dbReference>
<protein>
    <recommendedName>
        <fullName evidence="15">Procollagen-proline 4-dioxygenase</fullName>
    </recommendedName>
</protein>
<evidence type="ECO:0000256" key="1">
    <source>
        <dbReference type="ARBA" id="ARBA00001961"/>
    </source>
</evidence>
<keyword evidence="4" id="KW-0812">Transmembrane</keyword>
<keyword evidence="9" id="KW-0408">Iron</keyword>
<dbReference type="InterPro" id="IPR005123">
    <property type="entry name" value="Oxoglu/Fe-dep_dioxygenase_dom"/>
</dbReference>
<evidence type="ECO:0000259" key="12">
    <source>
        <dbReference type="PROSITE" id="PS51670"/>
    </source>
</evidence>
<dbReference type="SMART" id="SM00254">
    <property type="entry name" value="ShKT"/>
    <property type="match status" value="2"/>
</dbReference>
<dbReference type="PROSITE" id="PS51670">
    <property type="entry name" value="SHKT"/>
    <property type="match status" value="1"/>
</dbReference>
<dbReference type="AlphaFoldDB" id="A0ABD3N1R7"/>
<sequence>MGGCYYDNTNIHGSFVVPHDIQPGQLSPLLWRDSGKIVSTYAFQVGLPPQLTESLLEYATTLGIVDMFRELTSTNPIPPKEEGSAHEFFTSASYRTKHNITNDNINDNDDLLWYAQRPPKYWESDMHWISPADEVTHESYLKALADGQFDIVLDAAGKALGVDSLVAYHLSFIAVSHSERGYSHHDTTKTNGGIYNVIIPLLLEDEDDTPELIVWDDHNADEGSELEPERGGYKYQVGVGVMLGDDVVHGTHECDYRNLENAKHGGWVVDNQEGDEGDGVASTKGRRRRRIGMRLAATVYIGEIYKDNVHQVAEKTLTQIFPPKNERWLLAQEGRHWVAPTPGDDDVGRHKSRHSLAMDKGRKAFRSFDELDDCEDRAYGGLCETDIEGTRYQCTFSCKVYIEEGLPTRVDWVDGDQRDSANGKNINVCVRNRTGGEDCRIYKDDVNVPSDFISPMLKPGELFPIIWRANRDDNLKITAQYAFQIGIPPELTAELLNFSNDIGLTDAMRELVGDHPLEAIDSAPAHTFLTLDDGNDWFVQRPPTKWRSNMHWISPSNERIHEEYLQVLARGNFDLVLDAIGTHLGLEGLVAYHLTFIGVSYSEKGYIHRDTHHTGGSVYNVIIPLILEDDAPPELAMTDQYEEGRQGALKYRLDAAVMMGDDAMHGTEACDYREKSGMRLAATVYIADINDTNADSIADQTLTQIFPQPDAQWLMAQAGRHWTAGMDGSRRSLVNDYGRRPFAFQDKLCDCTERAAKGKCISDVTHTRNMCLRSCGLYELGYTNEEAAAAFASSWTVDVAGEYIDAFFESLTDDEDYCFDESNECEEDARSGMCLTDPIEMKDKGCRRSCLYCLTRTSRDLYSLGVDQIIENDDDNGPSPRDVVEVIARTEYYIVNEVLVNETFSNHRLSCRNNEDMCAYWAAEGECTISPEYMAKNCPAACRNCLVDINSFCPIDEATNIFKPGGMNAMFERWLEEAGEDTSSYSKENLPSGGKLSVGELTVIMSPYHDASNLPKDEGEDATTMPPLPWVVIINNFLNDEECDRLIELGEDQGYTRSRGYSKIRNLDGSANYTESKGRTSHSTFCSEGCDDDPLVKGVIERMIKLTGIPYENYESLQLVRYEEGQFYKQHHDLNDGMWKEPGGPRILTIFVYLNDVEEGGGTSFEYLNFTAVPKRGTALIWPSVMDNMKEKEDWTWHEALSVEQGVKYGANAWIHLRDYRTCNY</sequence>
<dbReference type="Proteomes" id="UP001530293">
    <property type="component" value="Unassembled WGS sequence"/>
</dbReference>
<keyword evidence="5" id="KW-0479">Metal-binding</keyword>
<dbReference type="GO" id="GO:0012505">
    <property type="term" value="C:endomembrane system"/>
    <property type="evidence" value="ECO:0007669"/>
    <property type="project" value="UniProtKB-SubCell"/>
</dbReference>
<organism evidence="13 14">
    <name type="scientific">Discostella pseudostelligera</name>
    <dbReference type="NCBI Taxonomy" id="259834"/>
    <lineage>
        <taxon>Eukaryota</taxon>
        <taxon>Sar</taxon>
        <taxon>Stramenopiles</taxon>
        <taxon>Ochrophyta</taxon>
        <taxon>Bacillariophyta</taxon>
        <taxon>Coscinodiscophyceae</taxon>
        <taxon>Thalassiosirophycidae</taxon>
        <taxon>Stephanodiscales</taxon>
        <taxon>Stephanodiscaceae</taxon>
        <taxon>Discostella</taxon>
    </lineage>
</organism>
<dbReference type="FunFam" id="2.60.120.620:FF:000031">
    <property type="entry name" value="Predicted protein"/>
    <property type="match status" value="1"/>
</dbReference>
<dbReference type="InterPro" id="IPR044862">
    <property type="entry name" value="Pro_4_hyd_alph_FE2OG_OXY"/>
</dbReference>
<dbReference type="PANTHER" id="PTHR10869">
    <property type="entry name" value="PROLYL 4-HYDROXYLASE ALPHA SUBUNIT"/>
    <property type="match status" value="1"/>
</dbReference>
<dbReference type="GO" id="GO:0051213">
    <property type="term" value="F:dioxygenase activity"/>
    <property type="evidence" value="ECO:0007669"/>
    <property type="project" value="UniProtKB-KW"/>
</dbReference>
<evidence type="ECO:0000256" key="2">
    <source>
        <dbReference type="ARBA" id="ARBA00004167"/>
    </source>
</evidence>
<keyword evidence="8" id="KW-0560">Oxidoreductase</keyword>